<dbReference type="InterPro" id="IPR000060">
    <property type="entry name" value="BCCT_transptr"/>
</dbReference>
<dbReference type="Pfam" id="PF02028">
    <property type="entry name" value="BCCT"/>
    <property type="match status" value="1"/>
</dbReference>
<dbReference type="EMBL" id="AZMM01014212">
    <property type="protein sequence ID" value="ETJ31287.1"/>
    <property type="molecule type" value="Genomic_DNA"/>
</dbReference>
<comment type="caution">
    <text evidence="8">The sequence shown here is derived from an EMBL/GenBank/DDBJ whole genome shotgun (WGS) entry which is preliminary data.</text>
</comment>
<dbReference type="GO" id="GO:0005886">
    <property type="term" value="C:plasma membrane"/>
    <property type="evidence" value="ECO:0007669"/>
    <property type="project" value="UniProtKB-SubCell"/>
</dbReference>
<evidence type="ECO:0000256" key="3">
    <source>
        <dbReference type="ARBA" id="ARBA00022475"/>
    </source>
</evidence>
<feature type="transmembrane region" description="Helical" evidence="7">
    <location>
        <begin position="44"/>
        <end position="77"/>
    </location>
</feature>
<feature type="transmembrane region" description="Helical" evidence="7">
    <location>
        <begin position="6"/>
        <end position="23"/>
    </location>
</feature>
<protein>
    <submittedName>
        <fullName evidence="8">Choline/carnitine/betaine transporter</fullName>
    </submittedName>
</protein>
<dbReference type="PANTHER" id="PTHR30047">
    <property type="entry name" value="HIGH-AFFINITY CHOLINE TRANSPORT PROTEIN-RELATED"/>
    <property type="match status" value="1"/>
</dbReference>
<evidence type="ECO:0000256" key="6">
    <source>
        <dbReference type="ARBA" id="ARBA00023136"/>
    </source>
</evidence>
<feature type="non-terminal residue" evidence="8">
    <location>
        <position position="79"/>
    </location>
</feature>
<dbReference type="PANTHER" id="PTHR30047:SF7">
    <property type="entry name" value="HIGH-AFFINITY CHOLINE TRANSPORT PROTEIN"/>
    <property type="match status" value="1"/>
</dbReference>
<gene>
    <name evidence="8" type="ORF">Q604_UNBC14212G0001</name>
</gene>
<keyword evidence="6 7" id="KW-0472">Membrane</keyword>
<name>W1XM29_9ZZZZ</name>
<evidence type="ECO:0000256" key="5">
    <source>
        <dbReference type="ARBA" id="ARBA00022989"/>
    </source>
</evidence>
<dbReference type="GO" id="GO:0022857">
    <property type="term" value="F:transmembrane transporter activity"/>
    <property type="evidence" value="ECO:0007669"/>
    <property type="project" value="InterPro"/>
</dbReference>
<reference evidence="8" key="1">
    <citation type="submission" date="2013-12" db="EMBL/GenBank/DDBJ databases">
        <title>A Varibaculum cambriense genome reconstructed from a premature infant gut community with otherwise low bacterial novelty that shifts toward anaerobic metabolism during the third week of life.</title>
        <authorList>
            <person name="Brown C.T."/>
            <person name="Sharon I."/>
            <person name="Thomas B.C."/>
            <person name="Castelle C.J."/>
            <person name="Morowitz M.J."/>
            <person name="Banfield J.F."/>
        </authorList>
    </citation>
    <scope>NUCLEOTIDE SEQUENCE</scope>
</reference>
<evidence type="ECO:0000256" key="1">
    <source>
        <dbReference type="ARBA" id="ARBA00004651"/>
    </source>
</evidence>
<evidence type="ECO:0000256" key="4">
    <source>
        <dbReference type="ARBA" id="ARBA00022692"/>
    </source>
</evidence>
<evidence type="ECO:0000313" key="8">
    <source>
        <dbReference type="EMBL" id="ETJ31287.1"/>
    </source>
</evidence>
<dbReference type="AlphaFoldDB" id="W1XM29"/>
<organism evidence="8">
    <name type="scientific">human gut metagenome</name>
    <dbReference type="NCBI Taxonomy" id="408170"/>
    <lineage>
        <taxon>unclassified sequences</taxon>
        <taxon>metagenomes</taxon>
        <taxon>organismal metagenomes</taxon>
    </lineage>
</organism>
<keyword evidence="2" id="KW-0813">Transport</keyword>
<evidence type="ECO:0000256" key="2">
    <source>
        <dbReference type="ARBA" id="ARBA00022448"/>
    </source>
</evidence>
<proteinExistence type="predicted"/>
<keyword evidence="3" id="KW-1003">Cell membrane</keyword>
<comment type="subcellular location">
    <subcellularLocation>
        <location evidence="1">Cell membrane</location>
        <topology evidence="1">Multi-pass membrane protein</topology>
    </subcellularLocation>
</comment>
<keyword evidence="5 7" id="KW-1133">Transmembrane helix</keyword>
<sequence>KRQWTVYGIMALALAYFGFRYKLPLSLRSCFYPLWKDKINGPRGHIIDIIALCVTLLGIVTTLGFGAAQLGAGFLYIDI</sequence>
<evidence type="ECO:0000256" key="7">
    <source>
        <dbReference type="SAM" id="Phobius"/>
    </source>
</evidence>
<feature type="non-terminal residue" evidence="8">
    <location>
        <position position="1"/>
    </location>
</feature>
<keyword evidence="4 7" id="KW-0812">Transmembrane</keyword>
<accession>W1XM29</accession>